<evidence type="ECO:0000259" key="4">
    <source>
        <dbReference type="PROSITE" id="PS01124"/>
    </source>
</evidence>
<dbReference type="EMBL" id="JBHSXS010000075">
    <property type="protein sequence ID" value="MFC6887222.1"/>
    <property type="molecule type" value="Genomic_DNA"/>
</dbReference>
<keyword evidence="3" id="KW-0804">Transcription</keyword>
<evidence type="ECO:0000256" key="2">
    <source>
        <dbReference type="ARBA" id="ARBA00023125"/>
    </source>
</evidence>
<sequence>MNPTGYQEAPAPQWPGLACVWRSELPLDAAEPFVQRVVPDGCVDLIWSRRDGSVQVAGPDTRPAPALMRPGDALVGVRFAPGTAPSALGVPADAVRDGRIPLRDLWGDDADRLGEAVAASGAPAKALAEAAARRARAGEPVDPLVAPLIAGLGRAPVRTVAAELGLGERQLRRRTIAAFGYGPKTVQRVLRFQRALRLARGGMPLADVAHAAGYADQPHLSHDVRALADTSIRTLL</sequence>
<dbReference type="PANTHER" id="PTHR46796:SF15">
    <property type="entry name" value="BLL1074 PROTEIN"/>
    <property type="match status" value="1"/>
</dbReference>
<keyword evidence="2" id="KW-0238">DNA-binding</keyword>
<dbReference type="Proteomes" id="UP001596380">
    <property type="component" value="Unassembled WGS sequence"/>
</dbReference>
<dbReference type="PROSITE" id="PS01124">
    <property type="entry name" value="HTH_ARAC_FAMILY_2"/>
    <property type="match status" value="1"/>
</dbReference>
<dbReference type="Pfam" id="PF12833">
    <property type="entry name" value="HTH_18"/>
    <property type="match status" value="1"/>
</dbReference>
<evidence type="ECO:0000256" key="1">
    <source>
        <dbReference type="ARBA" id="ARBA00023015"/>
    </source>
</evidence>
<dbReference type="Pfam" id="PF20240">
    <property type="entry name" value="DUF6597"/>
    <property type="match status" value="1"/>
</dbReference>
<organism evidence="5 6">
    <name type="scientific">Actinomadura yumaensis</name>
    <dbReference type="NCBI Taxonomy" id="111807"/>
    <lineage>
        <taxon>Bacteria</taxon>
        <taxon>Bacillati</taxon>
        <taxon>Actinomycetota</taxon>
        <taxon>Actinomycetes</taxon>
        <taxon>Streptosporangiales</taxon>
        <taxon>Thermomonosporaceae</taxon>
        <taxon>Actinomadura</taxon>
    </lineage>
</organism>
<name>A0ABW2CZD5_9ACTN</name>
<proteinExistence type="predicted"/>
<dbReference type="InterPro" id="IPR046532">
    <property type="entry name" value="DUF6597"/>
</dbReference>
<dbReference type="Gene3D" id="1.10.10.60">
    <property type="entry name" value="Homeodomain-like"/>
    <property type="match status" value="1"/>
</dbReference>
<dbReference type="PANTHER" id="PTHR46796">
    <property type="entry name" value="HTH-TYPE TRANSCRIPTIONAL ACTIVATOR RHAS-RELATED"/>
    <property type="match status" value="1"/>
</dbReference>
<feature type="domain" description="HTH araC/xylS-type" evidence="4">
    <location>
        <begin position="157"/>
        <end position="236"/>
    </location>
</feature>
<gene>
    <name evidence="5" type="ORF">ACFQKB_46190</name>
</gene>
<keyword evidence="6" id="KW-1185">Reference proteome</keyword>
<evidence type="ECO:0000256" key="3">
    <source>
        <dbReference type="ARBA" id="ARBA00023163"/>
    </source>
</evidence>
<protein>
    <submittedName>
        <fullName evidence="5">Helix-turn-helix domain-containing protein</fullName>
    </submittedName>
</protein>
<dbReference type="InterPro" id="IPR018060">
    <property type="entry name" value="HTH_AraC"/>
</dbReference>
<dbReference type="SMART" id="SM00342">
    <property type="entry name" value="HTH_ARAC"/>
    <property type="match status" value="1"/>
</dbReference>
<comment type="caution">
    <text evidence="5">The sequence shown here is derived from an EMBL/GenBank/DDBJ whole genome shotgun (WGS) entry which is preliminary data.</text>
</comment>
<reference evidence="6" key="1">
    <citation type="journal article" date="2019" name="Int. J. Syst. Evol. Microbiol.">
        <title>The Global Catalogue of Microorganisms (GCM) 10K type strain sequencing project: providing services to taxonomists for standard genome sequencing and annotation.</title>
        <authorList>
            <consortium name="The Broad Institute Genomics Platform"/>
            <consortium name="The Broad Institute Genome Sequencing Center for Infectious Disease"/>
            <person name="Wu L."/>
            <person name="Ma J."/>
        </authorList>
    </citation>
    <scope>NUCLEOTIDE SEQUENCE [LARGE SCALE GENOMIC DNA]</scope>
    <source>
        <strain evidence="6">JCM 3369</strain>
    </source>
</reference>
<evidence type="ECO:0000313" key="6">
    <source>
        <dbReference type="Proteomes" id="UP001596380"/>
    </source>
</evidence>
<accession>A0ABW2CZD5</accession>
<evidence type="ECO:0000313" key="5">
    <source>
        <dbReference type="EMBL" id="MFC6887222.1"/>
    </source>
</evidence>
<dbReference type="InterPro" id="IPR050204">
    <property type="entry name" value="AraC_XylS_family_regulators"/>
</dbReference>
<dbReference type="RefSeq" id="WP_160819016.1">
    <property type="nucleotide sequence ID" value="NZ_JBHSXE010000001.1"/>
</dbReference>
<keyword evidence="1" id="KW-0805">Transcription regulation</keyword>